<reference evidence="1 2" key="1">
    <citation type="submission" date="2018-07" db="EMBL/GenBank/DDBJ databases">
        <title>Chitinophaga K2CV101002-2 sp. nov., isolated from a monsoon evergreen broad-leaved forest soil.</title>
        <authorList>
            <person name="Lv Y."/>
        </authorList>
    </citation>
    <scope>NUCLEOTIDE SEQUENCE [LARGE SCALE GENOMIC DNA]</scope>
    <source>
        <strain evidence="1 2">GDMCC 1.1288</strain>
    </source>
</reference>
<name>A0A3E1Y5Q2_9BACT</name>
<dbReference type="Pfam" id="PF13618">
    <property type="entry name" value="Gluconate_2-dh3"/>
    <property type="match status" value="1"/>
</dbReference>
<gene>
    <name evidence="1" type="ORF">DVR12_20180</name>
</gene>
<dbReference type="EMBL" id="QPMM01000011">
    <property type="protein sequence ID" value="RFS20042.1"/>
    <property type="molecule type" value="Genomic_DNA"/>
</dbReference>
<dbReference type="RefSeq" id="WP_116977603.1">
    <property type="nucleotide sequence ID" value="NZ_QPMM01000011.1"/>
</dbReference>
<proteinExistence type="predicted"/>
<accession>A0A3E1Y5Q2</accession>
<dbReference type="InterPro" id="IPR027056">
    <property type="entry name" value="Gluconate_2DH_su3"/>
</dbReference>
<evidence type="ECO:0000313" key="2">
    <source>
        <dbReference type="Proteomes" id="UP000260644"/>
    </source>
</evidence>
<keyword evidence="2" id="KW-1185">Reference proteome</keyword>
<dbReference type="OrthoDB" id="6385145at2"/>
<protein>
    <submittedName>
        <fullName evidence="1">Gluconate 2-dehydrogenase subunit 3 family protein</fullName>
    </submittedName>
</protein>
<comment type="caution">
    <text evidence="1">The sequence shown here is derived from an EMBL/GenBank/DDBJ whole genome shotgun (WGS) entry which is preliminary data.</text>
</comment>
<sequence length="183" mass="20702">MAVNRRSAIKQLLFVSAGLAILPSCLQKTTRTSMTLKHLKIDGDQEKTLAELVNTIIPPTSTPGAKELGAHLFTLLMLDDCYKKEDQERWMNGFKAFDAASKKMNGQSFLESSQDKRDALVTSLEAIKDDKDDLFYFYKATKRLTIQAYTSSEYFLTKVNVYELVPGRYKGCVPYTPQPRKLS</sequence>
<dbReference type="Proteomes" id="UP000260644">
    <property type="component" value="Unassembled WGS sequence"/>
</dbReference>
<dbReference type="AlphaFoldDB" id="A0A3E1Y5Q2"/>
<organism evidence="1 2">
    <name type="scientific">Chitinophaga silvatica</name>
    <dbReference type="NCBI Taxonomy" id="2282649"/>
    <lineage>
        <taxon>Bacteria</taxon>
        <taxon>Pseudomonadati</taxon>
        <taxon>Bacteroidota</taxon>
        <taxon>Chitinophagia</taxon>
        <taxon>Chitinophagales</taxon>
        <taxon>Chitinophagaceae</taxon>
        <taxon>Chitinophaga</taxon>
    </lineage>
</organism>
<evidence type="ECO:0000313" key="1">
    <source>
        <dbReference type="EMBL" id="RFS20042.1"/>
    </source>
</evidence>